<dbReference type="GO" id="GO:0005525">
    <property type="term" value="F:GTP binding"/>
    <property type="evidence" value="ECO:0007669"/>
    <property type="project" value="UniProtKB-KW"/>
</dbReference>
<evidence type="ECO:0000256" key="3">
    <source>
        <dbReference type="ARBA" id="ARBA00023134"/>
    </source>
</evidence>
<keyword evidence="6" id="KW-1185">Reference proteome</keyword>
<dbReference type="STRING" id="400727.A0A2T7NS36"/>
<sequence>MDEIPLLIIGKTGNGKSSLGNVILGKAKFQVSTSMASETKQMSEAVDVVNGKQIKVTDTPGVCDTGRSDDGVEMEIAKCVATMVPGPDAICFVIRGSERFTKEEMDAYENFKTIFGQEMTKYLILVFTRVTQEEFQEALQNKKKPPPPTFLKLLEEAGNRFVCFSNDLTNKSSTEQEAIRLLQRVVDLKIQNNGSYYSDDLVKWFDHEVTKEAEKTGHSVDKIKEELIKAKNPGLSVKGCTVM</sequence>
<dbReference type="OrthoDB" id="6120595at2759"/>
<dbReference type="InterPro" id="IPR027417">
    <property type="entry name" value="P-loop_NTPase"/>
</dbReference>
<dbReference type="PROSITE" id="PS51720">
    <property type="entry name" value="G_AIG1"/>
    <property type="match status" value="1"/>
</dbReference>
<gene>
    <name evidence="5" type="ORF">C0Q70_17271</name>
</gene>
<protein>
    <recommendedName>
        <fullName evidence="4">AIG1-type G domain-containing protein</fullName>
    </recommendedName>
</protein>
<reference evidence="5 6" key="1">
    <citation type="submission" date="2018-04" db="EMBL/GenBank/DDBJ databases">
        <title>The genome of golden apple snail Pomacea canaliculata provides insight into stress tolerance and invasive adaptation.</title>
        <authorList>
            <person name="Liu C."/>
            <person name="Liu B."/>
            <person name="Ren Y."/>
            <person name="Zhang Y."/>
            <person name="Wang H."/>
            <person name="Li S."/>
            <person name="Jiang F."/>
            <person name="Yin L."/>
            <person name="Zhang G."/>
            <person name="Qian W."/>
            <person name="Fan W."/>
        </authorList>
    </citation>
    <scope>NUCLEOTIDE SEQUENCE [LARGE SCALE GENOMIC DNA]</scope>
    <source>
        <strain evidence="5">SZHN2017</strain>
        <tissue evidence="5">Muscle</tissue>
    </source>
</reference>
<keyword evidence="2" id="KW-0547">Nucleotide-binding</keyword>
<proteinExistence type="inferred from homology"/>
<evidence type="ECO:0000256" key="1">
    <source>
        <dbReference type="ARBA" id="ARBA00008535"/>
    </source>
</evidence>
<dbReference type="PANTHER" id="PTHR10903">
    <property type="entry name" value="GTPASE, IMAP FAMILY MEMBER-RELATED"/>
    <property type="match status" value="1"/>
</dbReference>
<dbReference type="Proteomes" id="UP000245119">
    <property type="component" value="Linkage Group LG10"/>
</dbReference>
<name>A0A2T7NS36_POMCA</name>
<feature type="domain" description="AIG1-type G" evidence="4">
    <location>
        <begin position="1"/>
        <end position="206"/>
    </location>
</feature>
<evidence type="ECO:0000256" key="2">
    <source>
        <dbReference type="ARBA" id="ARBA00022741"/>
    </source>
</evidence>
<evidence type="ECO:0000313" key="6">
    <source>
        <dbReference type="Proteomes" id="UP000245119"/>
    </source>
</evidence>
<dbReference type="PANTHER" id="PTHR10903:SF184">
    <property type="entry name" value="GTP-BINDING PROTEIN A"/>
    <property type="match status" value="1"/>
</dbReference>
<dbReference type="Gene3D" id="3.40.50.300">
    <property type="entry name" value="P-loop containing nucleotide triphosphate hydrolases"/>
    <property type="match status" value="1"/>
</dbReference>
<evidence type="ECO:0000313" key="5">
    <source>
        <dbReference type="EMBL" id="PVD23994.1"/>
    </source>
</evidence>
<dbReference type="AlphaFoldDB" id="A0A2T7NS36"/>
<keyword evidence="3" id="KW-0342">GTP-binding</keyword>
<dbReference type="Pfam" id="PF04548">
    <property type="entry name" value="AIG1"/>
    <property type="match status" value="1"/>
</dbReference>
<dbReference type="SUPFAM" id="SSF52540">
    <property type="entry name" value="P-loop containing nucleoside triphosphate hydrolases"/>
    <property type="match status" value="1"/>
</dbReference>
<dbReference type="EMBL" id="PZQS01000010">
    <property type="protein sequence ID" value="PVD23994.1"/>
    <property type="molecule type" value="Genomic_DNA"/>
</dbReference>
<comment type="similarity">
    <text evidence="1">Belongs to the TRAFAC class TrmE-Era-EngA-EngB-Septin-like GTPase superfamily. AIG1/Toc34/Toc159-like paraseptin GTPase family. IAN subfamily.</text>
</comment>
<comment type="caution">
    <text evidence="5">The sequence shown here is derived from an EMBL/GenBank/DDBJ whole genome shotgun (WGS) entry which is preliminary data.</text>
</comment>
<organism evidence="5 6">
    <name type="scientific">Pomacea canaliculata</name>
    <name type="common">Golden apple snail</name>
    <dbReference type="NCBI Taxonomy" id="400727"/>
    <lineage>
        <taxon>Eukaryota</taxon>
        <taxon>Metazoa</taxon>
        <taxon>Spiralia</taxon>
        <taxon>Lophotrochozoa</taxon>
        <taxon>Mollusca</taxon>
        <taxon>Gastropoda</taxon>
        <taxon>Caenogastropoda</taxon>
        <taxon>Architaenioglossa</taxon>
        <taxon>Ampullarioidea</taxon>
        <taxon>Ampullariidae</taxon>
        <taxon>Pomacea</taxon>
    </lineage>
</organism>
<dbReference type="InterPro" id="IPR006703">
    <property type="entry name" value="G_AIG1"/>
</dbReference>
<evidence type="ECO:0000259" key="4">
    <source>
        <dbReference type="PROSITE" id="PS51720"/>
    </source>
</evidence>
<accession>A0A2T7NS36</accession>
<dbReference type="FunFam" id="3.40.50.300:FF:000366">
    <property type="entry name" value="GTPase, IMAP family member 2"/>
    <property type="match status" value="1"/>
</dbReference>
<dbReference type="InterPro" id="IPR045058">
    <property type="entry name" value="GIMA/IAN/Toc"/>
</dbReference>